<sequence>MDLVLNPDLTNRILDIPYNYHLTAAKKLVDMGVDMIWIGDDVGAQETMMISPAQWREIFKPRMANFISALKQVNPEV</sequence>
<dbReference type="GO" id="GO:0006779">
    <property type="term" value="P:porphyrin-containing compound biosynthetic process"/>
    <property type="evidence" value="ECO:0007669"/>
    <property type="project" value="InterPro"/>
</dbReference>
<dbReference type="InterPro" id="IPR000257">
    <property type="entry name" value="Uroporphyrinogen_deCOase"/>
</dbReference>
<dbReference type="Gene3D" id="3.20.20.210">
    <property type="match status" value="1"/>
</dbReference>
<protein>
    <recommendedName>
        <fullName evidence="1">Uroporphyrinogen decarboxylase (URO-D) domain-containing protein</fullName>
    </recommendedName>
</protein>
<dbReference type="GO" id="GO:0004853">
    <property type="term" value="F:uroporphyrinogen decarboxylase activity"/>
    <property type="evidence" value="ECO:0007669"/>
    <property type="project" value="InterPro"/>
</dbReference>
<evidence type="ECO:0000313" key="2">
    <source>
        <dbReference type="EMBL" id="KKK68871.1"/>
    </source>
</evidence>
<dbReference type="SUPFAM" id="SSF51726">
    <property type="entry name" value="UROD/MetE-like"/>
    <property type="match status" value="1"/>
</dbReference>
<dbReference type="EMBL" id="LAZR01058932">
    <property type="protein sequence ID" value="KKK68871.1"/>
    <property type="molecule type" value="Genomic_DNA"/>
</dbReference>
<feature type="domain" description="Uroporphyrinogen decarboxylase (URO-D)" evidence="1">
    <location>
        <begin position="3"/>
        <end position="76"/>
    </location>
</feature>
<organism evidence="2">
    <name type="scientific">marine sediment metagenome</name>
    <dbReference type="NCBI Taxonomy" id="412755"/>
    <lineage>
        <taxon>unclassified sequences</taxon>
        <taxon>metagenomes</taxon>
        <taxon>ecological metagenomes</taxon>
    </lineage>
</organism>
<accession>A0A0F9A9J0</accession>
<comment type="caution">
    <text evidence="2">The sequence shown here is derived from an EMBL/GenBank/DDBJ whole genome shotgun (WGS) entry which is preliminary data.</text>
</comment>
<reference evidence="2" key="1">
    <citation type="journal article" date="2015" name="Nature">
        <title>Complex archaea that bridge the gap between prokaryotes and eukaryotes.</title>
        <authorList>
            <person name="Spang A."/>
            <person name="Saw J.H."/>
            <person name="Jorgensen S.L."/>
            <person name="Zaremba-Niedzwiedzka K."/>
            <person name="Martijn J."/>
            <person name="Lind A.E."/>
            <person name="van Eijk R."/>
            <person name="Schleper C."/>
            <person name="Guy L."/>
            <person name="Ettema T.J."/>
        </authorList>
    </citation>
    <scope>NUCLEOTIDE SEQUENCE</scope>
</reference>
<name>A0A0F9A9J0_9ZZZZ</name>
<feature type="non-terminal residue" evidence="2">
    <location>
        <position position="77"/>
    </location>
</feature>
<evidence type="ECO:0000259" key="1">
    <source>
        <dbReference type="Pfam" id="PF01208"/>
    </source>
</evidence>
<dbReference type="InterPro" id="IPR038071">
    <property type="entry name" value="UROD/MetE-like_sf"/>
</dbReference>
<dbReference type="Pfam" id="PF01208">
    <property type="entry name" value="URO-D"/>
    <property type="match status" value="1"/>
</dbReference>
<proteinExistence type="predicted"/>
<gene>
    <name evidence="2" type="ORF">LCGC14_2939730</name>
</gene>
<dbReference type="AlphaFoldDB" id="A0A0F9A9J0"/>